<dbReference type="InterPro" id="IPR043968">
    <property type="entry name" value="SGNH"/>
</dbReference>
<evidence type="ECO:0000313" key="4">
    <source>
        <dbReference type="EMBL" id="RUQ63686.1"/>
    </source>
</evidence>
<dbReference type="GO" id="GO:0016747">
    <property type="term" value="F:acyltransferase activity, transferring groups other than amino-acyl groups"/>
    <property type="evidence" value="ECO:0007669"/>
    <property type="project" value="InterPro"/>
</dbReference>
<feature type="transmembrane region" description="Helical" evidence="1">
    <location>
        <begin position="312"/>
        <end position="330"/>
    </location>
</feature>
<dbReference type="Proteomes" id="UP000280346">
    <property type="component" value="Unassembled WGS sequence"/>
</dbReference>
<feature type="transmembrane region" description="Helical" evidence="1">
    <location>
        <begin position="275"/>
        <end position="292"/>
    </location>
</feature>
<keyword evidence="4" id="KW-0808">Transferase</keyword>
<reference evidence="4 5" key="1">
    <citation type="submission" date="2018-12" db="EMBL/GenBank/DDBJ databases">
        <authorList>
            <person name="Yang Y."/>
        </authorList>
    </citation>
    <scope>NUCLEOTIDE SEQUENCE [LARGE SCALE GENOMIC DNA]</scope>
    <source>
        <strain evidence="4 5">GSF71</strain>
    </source>
</reference>
<comment type="caution">
    <text evidence="4">The sequence shown here is derived from an EMBL/GenBank/DDBJ whole genome shotgun (WGS) entry which is preliminary data.</text>
</comment>
<dbReference type="OrthoDB" id="9796461at2"/>
<proteinExistence type="predicted"/>
<dbReference type="AlphaFoldDB" id="A0A433J0X8"/>
<organism evidence="4 5">
    <name type="scientific">Azospirillum doebereinerae</name>
    <dbReference type="NCBI Taxonomy" id="92933"/>
    <lineage>
        <taxon>Bacteria</taxon>
        <taxon>Pseudomonadati</taxon>
        <taxon>Pseudomonadota</taxon>
        <taxon>Alphaproteobacteria</taxon>
        <taxon>Rhodospirillales</taxon>
        <taxon>Azospirillaceae</taxon>
        <taxon>Azospirillum</taxon>
    </lineage>
</organism>
<feature type="transmembrane region" description="Helical" evidence="1">
    <location>
        <begin position="163"/>
        <end position="182"/>
    </location>
</feature>
<dbReference type="RefSeq" id="WP_127003988.1">
    <property type="nucleotide sequence ID" value="NZ_JBNPXW010000009.1"/>
</dbReference>
<dbReference type="InterPro" id="IPR050879">
    <property type="entry name" value="Acyltransferase_3"/>
</dbReference>
<feature type="transmembrane region" description="Helical" evidence="1">
    <location>
        <begin position="36"/>
        <end position="53"/>
    </location>
</feature>
<feature type="transmembrane region" description="Helical" evidence="1">
    <location>
        <begin position="12"/>
        <end position="30"/>
    </location>
</feature>
<evidence type="ECO:0000259" key="2">
    <source>
        <dbReference type="Pfam" id="PF01757"/>
    </source>
</evidence>
<feature type="transmembrane region" description="Helical" evidence="1">
    <location>
        <begin position="223"/>
        <end position="243"/>
    </location>
</feature>
<keyword evidence="1" id="KW-0472">Membrane</keyword>
<keyword evidence="1" id="KW-0812">Transmembrane</keyword>
<keyword evidence="4" id="KW-0012">Acyltransferase</keyword>
<sequence length="658" mass="72331">MMRYRPDIDGLRAVAVIPVVLFHAGIGAFSGGFIGVDVFFVISGYLITALIAADIREGRFSIAEFYERRIRRLLPALVAMLLFSSAAASLILLPNDFRLYSQSLLSALFSVSNIFFWRQSGYFSEAAELQPLLHTWSLSVEEQFYVVLPVSMLLLHRYLKGRWIPVLALAAALSFGLSVWLVTRKPDIAFYLIPTRAWELLLGSLLALGAVPAFRSRMANEAGGLLGLGLIGWSVASFTSATAFPGLNALYPCLGAALLIHTGGMGTVVGRLLSLAPIVFVGAISYSLYLWHWPLIVFTNYYSFGEMDGARVALLLAATFGLAVLSWRFVEKPFRHAQGLLGGRRAFAHAGVAMALFAAFGAYGTLTQGWGGRYDPRVVELDAYSTNRYAFLPACHDRKPADVDAGRLCVIGAKDVPDADKDVWLFWGDSHAAATQDVYDDVFRSIGKKAIVAAYHGCVPLFGLQRVGYPEPCYGFNESVKALIAKNKIKNVVITAYWTGYYHDTDQIDLDPTATSGRSREAILDDGITRTLTALDAAGVNIHLTDPLPGARHFAPRAMAASVAWKRPVDQPFSLAEFQQRNEAFFRTVQKNASHIRSRLSLWKTICQGDVCPYEHNGLPIYFDNNHPSRDNFEFAKGPIASFLEGNLVAESGTIVRQ</sequence>
<dbReference type="GO" id="GO:0016020">
    <property type="term" value="C:membrane"/>
    <property type="evidence" value="ECO:0007669"/>
    <property type="project" value="TreeGrafter"/>
</dbReference>
<keyword evidence="5" id="KW-1185">Reference proteome</keyword>
<dbReference type="Pfam" id="PF01757">
    <property type="entry name" value="Acyl_transf_3"/>
    <property type="match status" value="1"/>
</dbReference>
<feature type="transmembrane region" description="Helical" evidence="1">
    <location>
        <begin position="346"/>
        <end position="366"/>
    </location>
</feature>
<gene>
    <name evidence="4" type="ORF">EJ913_27515</name>
</gene>
<feature type="domain" description="Acyltransferase 3" evidence="2">
    <location>
        <begin position="7"/>
        <end position="327"/>
    </location>
</feature>
<evidence type="ECO:0000313" key="5">
    <source>
        <dbReference type="Proteomes" id="UP000280346"/>
    </source>
</evidence>
<name>A0A433J0X8_9PROT</name>
<dbReference type="InterPro" id="IPR002656">
    <property type="entry name" value="Acyl_transf_3_dom"/>
</dbReference>
<accession>A0A433J0X8</accession>
<dbReference type="PANTHER" id="PTHR23028:SF53">
    <property type="entry name" value="ACYL_TRANSF_3 DOMAIN-CONTAINING PROTEIN"/>
    <property type="match status" value="1"/>
</dbReference>
<dbReference type="EMBL" id="RZIJ01000033">
    <property type="protein sequence ID" value="RUQ63686.1"/>
    <property type="molecule type" value="Genomic_DNA"/>
</dbReference>
<feature type="domain" description="SGNH" evidence="3">
    <location>
        <begin position="395"/>
        <end position="630"/>
    </location>
</feature>
<keyword evidence="1" id="KW-1133">Transmembrane helix</keyword>
<dbReference type="PANTHER" id="PTHR23028">
    <property type="entry name" value="ACETYLTRANSFERASE"/>
    <property type="match status" value="1"/>
</dbReference>
<feature type="transmembrane region" description="Helical" evidence="1">
    <location>
        <begin position="188"/>
        <end position="211"/>
    </location>
</feature>
<dbReference type="Pfam" id="PF19040">
    <property type="entry name" value="SGNH"/>
    <property type="match status" value="1"/>
</dbReference>
<evidence type="ECO:0000256" key="1">
    <source>
        <dbReference type="SAM" id="Phobius"/>
    </source>
</evidence>
<protein>
    <submittedName>
        <fullName evidence="4">Acyltransferase</fullName>
    </submittedName>
</protein>
<evidence type="ECO:0000259" key="3">
    <source>
        <dbReference type="Pfam" id="PF19040"/>
    </source>
</evidence>
<dbReference type="GO" id="GO:0009103">
    <property type="term" value="P:lipopolysaccharide biosynthetic process"/>
    <property type="evidence" value="ECO:0007669"/>
    <property type="project" value="TreeGrafter"/>
</dbReference>
<feature type="transmembrane region" description="Helical" evidence="1">
    <location>
        <begin position="73"/>
        <end position="93"/>
    </location>
</feature>